<evidence type="ECO:0000313" key="1">
    <source>
        <dbReference type="EMBL" id="KQL44058.1"/>
    </source>
</evidence>
<protein>
    <submittedName>
        <fullName evidence="1">Uncharacterized protein</fullName>
    </submittedName>
</protein>
<reference evidence="1 2" key="1">
    <citation type="submission" date="2015-09" db="EMBL/GenBank/DDBJ databases">
        <title>Genome sequencing project for genomic taxonomy and phylogenomics of Bacillus-like bacteria.</title>
        <authorList>
            <person name="Liu B."/>
            <person name="Wang J."/>
            <person name="Zhu Y."/>
            <person name="Liu G."/>
            <person name="Chen Q."/>
            <person name="Chen Z."/>
            <person name="Lan J."/>
            <person name="Che J."/>
            <person name="Ge C."/>
            <person name="Shi H."/>
            <person name="Pan Z."/>
            <person name="Liu X."/>
        </authorList>
    </citation>
    <scope>NUCLEOTIDE SEQUENCE [LARGE SCALE GENOMIC DNA]</scope>
    <source>
        <strain evidence="1 2">DSM 8552</strain>
    </source>
</reference>
<name>A0ABR5N0M4_BRECH</name>
<dbReference type="Proteomes" id="UP000051063">
    <property type="component" value="Unassembled WGS sequence"/>
</dbReference>
<organism evidence="1 2">
    <name type="scientific">Brevibacillus choshinensis</name>
    <dbReference type="NCBI Taxonomy" id="54911"/>
    <lineage>
        <taxon>Bacteria</taxon>
        <taxon>Bacillati</taxon>
        <taxon>Bacillota</taxon>
        <taxon>Bacilli</taxon>
        <taxon>Bacillales</taxon>
        <taxon>Paenibacillaceae</taxon>
        <taxon>Brevibacillus</taxon>
    </lineage>
</organism>
<keyword evidence="2" id="KW-1185">Reference proteome</keyword>
<comment type="caution">
    <text evidence="1">The sequence shown here is derived from an EMBL/GenBank/DDBJ whole genome shotgun (WGS) entry which is preliminary data.</text>
</comment>
<gene>
    <name evidence="1" type="ORF">AN963_21750</name>
</gene>
<proteinExistence type="predicted"/>
<accession>A0ABR5N0M4</accession>
<dbReference type="EMBL" id="LJJB01000013">
    <property type="protein sequence ID" value="KQL44058.1"/>
    <property type="molecule type" value="Genomic_DNA"/>
</dbReference>
<dbReference type="RefSeq" id="WP_055746643.1">
    <property type="nucleotide sequence ID" value="NZ_JARTHU010000017.1"/>
</dbReference>
<sequence>MNVTDEQMAILEKFGFRIEGEQVKHFKMGIVREKEEFARISSREELQEYVKQLLRNQCLWKRQN</sequence>
<evidence type="ECO:0000313" key="2">
    <source>
        <dbReference type="Proteomes" id="UP000051063"/>
    </source>
</evidence>